<protein>
    <submittedName>
        <fullName evidence="2">Cell surface hydrolase</fullName>
    </submittedName>
</protein>
<dbReference type="RefSeq" id="WP_019468669.1">
    <property type="nucleotide sequence ID" value="NZ_LAKJ01000003.1"/>
</dbReference>
<dbReference type="PATRIC" id="fig|74704.6.peg.1876"/>
<dbReference type="AlphaFoldDB" id="A0A0M2P5K5"/>
<reference evidence="2 3" key="1">
    <citation type="submission" date="2015-03" db="EMBL/GenBank/DDBJ databases">
        <title>Genome Assembly of Staphylococcus cohnii subsp. cohnii strain G22B2.</title>
        <authorList>
            <person name="Nair G."/>
            <person name="Kaur G."/>
            <person name="Khatri I."/>
            <person name="Singh N.K."/>
            <person name="Sathyabama S."/>
            <person name="Maurya S.K."/>
            <person name="Subramanian S."/>
            <person name="Agrewala J.N."/>
            <person name="Mayilraj S."/>
        </authorList>
    </citation>
    <scope>NUCLEOTIDE SEQUENCE [LARGE SCALE GENOMIC DNA]</scope>
    <source>
        <strain evidence="2 3">G22B2</strain>
    </source>
</reference>
<evidence type="ECO:0000313" key="3">
    <source>
        <dbReference type="Proteomes" id="UP000034455"/>
    </source>
</evidence>
<evidence type="ECO:0000313" key="2">
    <source>
        <dbReference type="EMBL" id="KKI65188.1"/>
    </source>
</evidence>
<dbReference type="GO" id="GO:0016787">
    <property type="term" value="F:hydrolase activity"/>
    <property type="evidence" value="ECO:0007669"/>
    <property type="project" value="UniProtKB-KW"/>
</dbReference>
<dbReference type="Pfam" id="PF06028">
    <property type="entry name" value="DUF915"/>
    <property type="match status" value="1"/>
</dbReference>
<dbReference type="EMBL" id="LAKJ01000003">
    <property type="protein sequence ID" value="KKI65188.1"/>
    <property type="molecule type" value="Genomic_DNA"/>
</dbReference>
<comment type="caution">
    <text evidence="2">The sequence shown here is derived from an EMBL/GenBank/DDBJ whole genome shotgun (WGS) entry which is preliminary data.</text>
</comment>
<accession>A0A0M2P5K5</accession>
<keyword evidence="1" id="KW-0472">Membrane</keyword>
<keyword evidence="1" id="KW-1133">Transmembrane helix</keyword>
<dbReference type="SUPFAM" id="SSF53474">
    <property type="entry name" value="alpha/beta-Hydrolases"/>
    <property type="match status" value="1"/>
</dbReference>
<keyword evidence="2" id="KW-0378">Hydrolase</keyword>
<feature type="transmembrane region" description="Helical" evidence="1">
    <location>
        <begin position="12"/>
        <end position="34"/>
    </location>
</feature>
<proteinExistence type="predicted"/>
<name>A0A0M2P5K5_STACC</name>
<keyword evidence="1" id="KW-0812">Transmembrane</keyword>
<gene>
    <name evidence="2" type="ORF">UF66_1831</name>
</gene>
<sequence>MTFNKLNHHLKKLSIVLLLIIFSSITLFVVNQVLNKTLIKNMSSETSVPTFYLHGYAGTSQSEKYMVNSALQNNITNDVVEAKVLSNGKVTFNKNISNKMKRPIIKIILEDNENKNLEKNAQWIRNVMIAFNAKYHFKKYNFVAHSMGNQSFSYYMLKYGDDRVLPKLNKQVSLAGNFNGEVDINGLDLNIHLDKNGKPNKMLKEYRNLLSMHAHYPKNAEVLNIYGDLKDGTHSDGRVTNVSSESLRYLLSNHIKTFKTYKAYGPKAEHSELHDNEKVTDQINAFLWNYK</sequence>
<organism evidence="2 3">
    <name type="scientific">Staphylococcus cohnii subsp. cohnii</name>
    <dbReference type="NCBI Taxonomy" id="74704"/>
    <lineage>
        <taxon>Bacteria</taxon>
        <taxon>Bacillati</taxon>
        <taxon>Bacillota</taxon>
        <taxon>Bacilli</taxon>
        <taxon>Bacillales</taxon>
        <taxon>Staphylococcaceae</taxon>
        <taxon>Staphylococcus</taxon>
        <taxon>Staphylococcus cohnii species complex</taxon>
    </lineage>
</organism>
<dbReference type="InterPro" id="IPR029058">
    <property type="entry name" value="AB_hydrolase_fold"/>
</dbReference>
<evidence type="ECO:0000256" key="1">
    <source>
        <dbReference type="SAM" id="Phobius"/>
    </source>
</evidence>
<dbReference type="Proteomes" id="UP000034455">
    <property type="component" value="Unassembled WGS sequence"/>
</dbReference>
<dbReference type="InterPro" id="IPR010315">
    <property type="entry name" value="DUF915_hydro-like"/>
</dbReference>
<dbReference type="Gene3D" id="3.40.50.1820">
    <property type="entry name" value="alpha/beta hydrolase"/>
    <property type="match status" value="1"/>
</dbReference>